<keyword evidence="1" id="KW-1133">Transmembrane helix</keyword>
<name>X1SVL3_9ZZZZ</name>
<evidence type="ECO:0000313" key="2">
    <source>
        <dbReference type="EMBL" id="GAI96968.1"/>
    </source>
</evidence>
<gene>
    <name evidence="2" type="ORF">S12H4_27379</name>
</gene>
<sequence length="80" mass="8641">MNALPPNLGSSLLIAFGLATALFAMVILARWARRRSKGALVAGALLSMFAPDPTLERNIRLAEEAKQVQCEEDEEGEGKD</sequence>
<evidence type="ECO:0000256" key="1">
    <source>
        <dbReference type="SAM" id="Phobius"/>
    </source>
</evidence>
<organism evidence="2">
    <name type="scientific">marine sediment metagenome</name>
    <dbReference type="NCBI Taxonomy" id="412755"/>
    <lineage>
        <taxon>unclassified sequences</taxon>
        <taxon>metagenomes</taxon>
        <taxon>ecological metagenomes</taxon>
    </lineage>
</organism>
<keyword evidence="1" id="KW-0472">Membrane</keyword>
<dbReference type="AlphaFoldDB" id="X1SVL3"/>
<keyword evidence="1" id="KW-0812">Transmembrane</keyword>
<feature type="transmembrane region" description="Helical" evidence="1">
    <location>
        <begin position="12"/>
        <end position="32"/>
    </location>
</feature>
<comment type="caution">
    <text evidence="2">The sequence shown here is derived from an EMBL/GenBank/DDBJ whole genome shotgun (WGS) entry which is preliminary data.</text>
</comment>
<reference evidence="2" key="1">
    <citation type="journal article" date="2014" name="Front. Microbiol.">
        <title>High frequency of phylogenetically diverse reductive dehalogenase-homologous genes in deep subseafloor sedimentary metagenomes.</title>
        <authorList>
            <person name="Kawai M."/>
            <person name="Futagami T."/>
            <person name="Toyoda A."/>
            <person name="Takaki Y."/>
            <person name="Nishi S."/>
            <person name="Hori S."/>
            <person name="Arai W."/>
            <person name="Tsubouchi T."/>
            <person name="Morono Y."/>
            <person name="Uchiyama I."/>
            <person name="Ito T."/>
            <person name="Fujiyama A."/>
            <person name="Inagaki F."/>
            <person name="Takami H."/>
        </authorList>
    </citation>
    <scope>NUCLEOTIDE SEQUENCE</scope>
    <source>
        <strain evidence="2">Expedition CK06-06</strain>
    </source>
</reference>
<dbReference type="EMBL" id="BARW01015625">
    <property type="protein sequence ID" value="GAI96968.1"/>
    <property type="molecule type" value="Genomic_DNA"/>
</dbReference>
<proteinExistence type="predicted"/>
<protein>
    <submittedName>
        <fullName evidence="2">Uncharacterized protein</fullName>
    </submittedName>
</protein>
<accession>X1SVL3</accession>